<dbReference type="AlphaFoldDB" id="A0A8J2KSN6"/>
<evidence type="ECO:0000256" key="1">
    <source>
        <dbReference type="ARBA" id="ARBA00004167"/>
    </source>
</evidence>
<keyword evidence="5" id="KW-1185">Reference proteome</keyword>
<comment type="caution">
    <text evidence="4">The sequence shown here is derived from an EMBL/GenBank/DDBJ whole genome shotgun (WGS) entry which is preliminary data.</text>
</comment>
<evidence type="ECO:0000313" key="4">
    <source>
        <dbReference type="EMBL" id="CAG7822489.1"/>
    </source>
</evidence>
<organism evidence="4 5">
    <name type="scientific">Allacma fusca</name>
    <dbReference type="NCBI Taxonomy" id="39272"/>
    <lineage>
        <taxon>Eukaryota</taxon>
        <taxon>Metazoa</taxon>
        <taxon>Ecdysozoa</taxon>
        <taxon>Arthropoda</taxon>
        <taxon>Hexapoda</taxon>
        <taxon>Collembola</taxon>
        <taxon>Symphypleona</taxon>
        <taxon>Sminthuridae</taxon>
        <taxon>Allacma</taxon>
    </lineage>
</organism>
<dbReference type="InterPro" id="IPR000719">
    <property type="entry name" value="Prot_kinase_dom"/>
</dbReference>
<dbReference type="InterPro" id="IPR017441">
    <property type="entry name" value="Protein_kinase_ATP_BS"/>
</dbReference>
<dbReference type="Proteomes" id="UP000708208">
    <property type="component" value="Unassembled WGS sequence"/>
</dbReference>
<dbReference type="PROSITE" id="PS50011">
    <property type="entry name" value="PROTEIN_KINASE_DOM"/>
    <property type="match status" value="1"/>
</dbReference>
<feature type="non-terminal residue" evidence="4">
    <location>
        <position position="136"/>
    </location>
</feature>
<gene>
    <name evidence="4" type="ORF">AFUS01_LOCUS32759</name>
</gene>
<dbReference type="GO" id="GO:0043235">
    <property type="term" value="C:receptor complex"/>
    <property type="evidence" value="ECO:0007669"/>
    <property type="project" value="TreeGrafter"/>
</dbReference>
<feature type="domain" description="Protein kinase" evidence="3">
    <location>
        <begin position="1"/>
        <end position="136"/>
    </location>
</feature>
<sequence length="136" mass="15215">EDPVQLGEGYFGVVIQGKYRKKTGETMDVAIKTLKTWNTSQAKALLDELKILSYVGKNDHVVSLVGAITNIDESKIQVILEFCAEGSLDTYLIDKRNYFLDEISDDKICFSVNTAVAQSFASSYVRIDYAIKTFDL</sequence>
<name>A0A8J2KSN6_9HEXA</name>
<keyword evidence="2" id="KW-0547">Nucleotide-binding</keyword>
<dbReference type="OrthoDB" id="7789554at2759"/>
<dbReference type="GO" id="GO:0007169">
    <property type="term" value="P:cell surface receptor protein tyrosine kinase signaling pathway"/>
    <property type="evidence" value="ECO:0007669"/>
    <property type="project" value="TreeGrafter"/>
</dbReference>
<protein>
    <recommendedName>
        <fullName evidence="3">Protein kinase domain-containing protein</fullName>
    </recommendedName>
</protein>
<dbReference type="GO" id="GO:0005886">
    <property type="term" value="C:plasma membrane"/>
    <property type="evidence" value="ECO:0007669"/>
    <property type="project" value="TreeGrafter"/>
</dbReference>
<dbReference type="InterPro" id="IPR050122">
    <property type="entry name" value="RTK"/>
</dbReference>
<evidence type="ECO:0000256" key="2">
    <source>
        <dbReference type="PROSITE-ProRule" id="PRU10141"/>
    </source>
</evidence>
<dbReference type="Pfam" id="PF07714">
    <property type="entry name" value="PK_Tyr_Ser-Thr"/>
    <property type="match status" value="1"/>
</dbReference>
<feature type="non-terminal residue" evidence="4">
    <location>
        <position position="1"/>
    </location>
</feature>
<evidence type="ECO:0000313" key="5">
    <source>
        <dbReference type="Proteomes" id="UP000708208"/>
    </source>
</evidence>
<dbReference type="InterPro" id="IPR020635">
    <property type="entry name" value="Tyr_kinase_cat_dom"/>
</dbReference>
<dbReference type="PROSITE" id="PS00107">
    <property type="entry name" value="PROTEIN_KINASE_ATP"/>
    <property type="match status" value="1"/>
</dbReference>
<comment type="subcellular location">
    <subcellularLocation>
        <location evidence="1">Membrane</location>
        <topology evidence="1">Single-pass membrane protein</topology>
    </subcellularLocation>
</comment>
<accession>A0A8J2KSN6</accession>
<feature type="binding site" evidence="2">
    <location>
        <position position="32"/>
    </location>
    <ligand>
        <name>ATP</name>
        <dbReference type="ChEBI" id="CHEBI:30616"/>
    </ligand>
</feature>
<dbReference type="InterPro" id="IPR001245">
    <property type="entry name" value="Ser-Thr/Tyr_kinase_cat_dom"/>
</dbReference>
<dbReference type="SMART" id="SM00219">
    <property type="entry name" value="TyrKc"/>
    <property type="match status" value="1"/>
</dbReference>
<dbReference type="EMBL" id="CAJVCH010526486">
    <property type="protein sequence ID" value="CAG7822489.1"/>
    <property type="molecule type" value="Genomic_DNA"/>
</dbReference>
<dbReference type="PANTHER" id="PTHR24416">
    <property type="entry name" value="TYROSINE-PROTEIN KINASE RECEPTOR"/>
    <property type="match status" value="1"/>
</dbReference>
<proteinExistence type="predicted"/>
<keyword evidence="2" id="KW-0067">ATP-binding</keyword>
<dbReference type="PANTHER" id="PTHR24416:SF602">
    <property type="entry name" value="PROTEIN VER-1-RELATED"/>
    <property type="match status" value="1"/>
</dbReference>
<dbReference type="GO" id="GO:0005524">
    <property type="term" value="F:ATP binding"/>
    <property type="evidence" value="ECO:0007669"/>
    <property type="project" value="UniProtKB-UniRule"/>
</dbReference>
<evidence type="ECO:0000259" key="3">
    <source>
        <dbReference type="PROSITE" id="PS50011"/>
    </source>
</evidence>
<reference evidence="4" key="1">
    <citation type="submission" date="2021-06" db="EMBL/GenBank/DDBJ databases">
        <authorList>
            <person name="Hodson N. C."/>
            <person name="Mongue J. A."/>
            <person name="Jaron S. K."/>
        </authorList>
    </citation>
    <scope>NUCLEOTIDE SEQUENCE</scope>
</reference>
<dbReference type="GO" id="GO:0004714">
    <property type="term" value="F:transmembrane receptor protein tyrosine kinase activity"/>
    <property type="evidence" value="ECO:0007669"/>
    <property type="project" value="TreeGrafter"/>
</dbReference>